<dbReference type="VEuPathDB" id="FungiDB:SDRG_14915"/>
<dbReference type="PANTHER" id="PTHR31356">
    <property type="entry name" value="THYLAKOID LUMENAL 29 KDA PROTEIN, CHLOROPLASTIC-RELATED"/>
    <property type="match status" value="1"/>
</dbReference>
<dbReference type="PRINTS" id="PR00458">
    <property type="entry name" value="PEROXIDASE"/>
</dbReference>
<evidence type="ECO:0000259" key="8">
    <source>
        <dbReference type="PROSITE" id="PS50873"/>
    </source>
</evidence>
<sequence>MLRKMLFALLACAVTFSSALTQRDVETAKGLLRQVAGPINSNQFLQFAGRMLQLWFHDIDTFGAVANGGPNGCVNAQSGANAAVLGVISSINQIHRQMRGVISKADLYVLGASVVIMDSIPKGSPVGMDLLGNFMTGRPDKAVCDLQNVLPNPTGAISTVQQAVSQRLGLTKAETVALMGAHTLGGAHTSISGFTGPFDDTPAVFDNVYYTSYLTKQWIKRQGQSGVFWAANDNSGTIRFNVDMALAIDTARCRTNQGCPLQPQGTMDWIKLYASDAAQWHQNFASAFQKVSANGIRGLVPVTQLRA</sequence>
<keyword evidence="10" id="KW-1185">Reference proteome</keyword>
<evidence type="ECO:0000256" key="2">
    <source>
        <dbReference type="ARBA" id="ARBA00022617"/>
    </source>
</evidence>
<dbReference type="STRING" id="1156394.T0PPC2"/>
<dbReference type="GO" id="GO:0004601">
    <property type="term" value="F:peroxidase activity"/>
    <property type="evidence" value="ECO:0007669"/>
    <property type="project" value="UniProtKB-KW"/>
</dbReference>
<dbReference type="EMBL" id="JH767211">
    <property type="protein sequence ID" value="EQC27294.1"/>
    <property type="molecule type" value="Genomic_DNA"/>
</dbReference>
<dbReference type="GO" id="GO:0000302">
    <property type="term" value="P:response to reactive oxygen species"/>
    <property type="evidence" value="ECO:0007669"/>
    <property type="project" value="TreeGrafter"/>
</dbReference>
<dbReference type="InterPro" id="IPR002207">
    <property type="entry name" value="Peroxidase_I"/>
</dbReference>
<dbReference type="RefSeq" id="XP_008619297.1">
    <property type="nucleotide sequence ID" value="XM_008621075.1"/>
</dbReference>
<organism evidence="9 10">
    <name type="scientific">Saprolegnia diclina (strain VS20)</name>
    <dbReference type="NCBI Taxonomy" id="1156394"/>
    <lineage>
        <taxon>Eukaryota</taxon>
        <taxon>Sar</taxon>
        <taxon>Stramenopiles</taxon>
        <taxon>Oomycota</taxon>
        <taxon>Saprolegniomycetes</taxon>
        <taxon>Saprolegniales</taxon>
        <taxon>Saprolegniaceae</taxon>
        <taxon>Saprolegnia</taxon>
    </lineage>
</organism>
<dbReference type="InParanoid" id="T0PPC2"/>
<evidence type="ECO:0000256" key="1">
    <source>
        <dbReference type="ARBA" id="ARBA00022559"/>
    </source>
</evidence>
<gene>
    <name evidence="9" type="ORF">SDRG_14915</name>
</gene>
<evidence type="ECO:0000313" key="10">
    <source>
        <dbReference type="Proteomes" id="UP000030762"/>
    </source>
</evidence>
<evidence type="ECO:0000256" key="5">
    <source>
        <dbReference type="ARBA" id="ARBA00023004"/>
    </source>
</evidence>
<keyword evidence="1" id="KW-0575">Peroxidase</keyword>
<dbReference type="InterPro" id="IPR044831">
    <property type="entry name" value="Ccp1-like"/>
</dbReference>
<keyword evidence="7" id="KW-0732">Signal</keyword>
<evidence type="ECO:0000256" key="7">
    <source>
        <dbReference type="SAM" id="SignalP"/>
    </source>
</evidence>
<dbReference type="InterPro" id="IPR002016">
    <property type="entry name" value="Haem_peroxidase"/>
</dbReference>
<feature type="chain" id="PRO_5004569359" description="Plant heme peroxidase family profile domain-containing protein" evidence="7">
    <location>
        <begin position="22"/>
        <end position="307"/>
    </location>
</feature>
<proteinExistence type="inferred from homology"/>
<dbReference type="Proteomes" id="UP000030762">
    <property type="component" value="Unassembled WGS sequence"/>
</dbReference>
<keyword evidence="3" id="KW-0479">Metal-binding</keyword>
<keyword evidence="5" id="KW-0408">Iron</keyword>
<feature type="signal peptide" evidence="7">
    <location>
        <begin position="1"/>
        <end position="21"/>
    </location>
</feature>
<dbReference type="Gene3D" id="1.10.520.10">
    <property type="match status" value="1"/>
</dbReference>
<dbReference type="OMA" id="FWAANDN"/>
<keyword evidence="4" id="KW-0560">Oxidoreductase</keyword>
<dbReference type="GO" id="GO:0042744">
    <property type="term" value="P:hydrogen peroxide catabolic process"/>
    <property type="evidence" value="ECO:0007669"/>
    <property type="project" value="TreeGrafter"/>
</dbReference>
<dbReference type="InterPro" id="IPR019793">
    <property type="entry name" value="Peroxidases_heam-ligand_BS"/>
</dbReference>
<evidence type="ECO:0000313" key="9">
    <source>
        <dbReference type="EMBL" id="EQC27294.1"/>
    </source>
</evidence>
<accession>T0PPC2</accession>
<evidence type="ECO:0000256" key="6">
    <source>
        <dbReference type="RuleBase" id="RU004241"/>
    </source>
</evidence>
<dbReference type="Gene3D" id="1.10.420.10">
    <property type="entry name" value="Peroxidase, domain 2"/>
    <property type="match status" value="1"/>
</dbReference>
<evidence type="ECO:0000256" key="3">
    <source>
        <dbReference type="ARBA" id="ARBA00022723"/>
    </source>
</evidence>
<feature type="domain" description="Plant heme peroxidase family profile" evidence="8">
    <location>
        <begin position="100"/>
        <end position="307"/>
    </location>
</feature>
<dbReference type="SUPFAM" id="SSF48113">
    <property type="entry name" value="Heme-dependent peroxidases"/>
    <property type="match status" value="1"/>
</dbReference>
<keyword evidence="2" id="KW-0349">Heme</keyword>
<dbReference type="eggNOG" id="ENOG502QR1E">
    <property type="taxonomic scope" value="Eukaryota"/>
</dbReference>
<dbReference type="PROSITE" id="PS50873">
    <property type="entry name" value="PEROXIDASE_4"/>
    <property type="match status" value="1"/>
</dbReference>
<dbReference type="OrthoDB" id="48879at2759"/>
<evidence type="ECO:0000256" key="4">
    <source>
        <dbReference type="ARBA" id="ARBA00023002"/>
    </source>
</evidence>
<comment type="similarity">
    <text evidence="6">Belongs to the peroxidase family.</text>
</comment>
<dbReference type="GO" id="GO:0034599">
    <property type="term" value="P:cellular response to oxidative stress"/>
    <property type="evidence" value="ECO:0007669"/>
    <property type="project" value="InterPro"/>
</dbReference>
<protein>
    <recommendedName>
        <fullName evidence="8">Plant heme peroxidase family profile domain-containing protein</fullName>
    </recommendedName>
</protein>
<dbReference type="PROSITE" id="PS00435">
    <property type="entry name" value="PEROXIDASE_1"/>
    <property type="match status" value="1"/>
</dbReference>
<dbReference type="PANTHER" id="PTHR31356:SF36">
    <property type="entry name" value="L-ASCORBATE PEROXIDASE 3"/>
    <property type="match status" value="1"/>
</dbReference>
<dbReference type="AlphaFoldDB" id="T0PPC2"/>
<dbReference type="GO" id="GO:0020037">
    <property type="term" value="F:heme binding"/>
    <property type="evidence" value="ECO:0007669"/>
    <property type="project" value="InterPro"/>
</dbReference>
<dbReference type="GO" id="GO:0046872">
    <property type="term" value="F:metal ion binding"/>
    <property type="evidence" value="ECO:0007669"/>
    <property type="project" value="UniProtKB-KW"/>
</dbReference>
<dbReference type="InterPro" id="IPR010255">
    <property type="entry name" value="Haem_peroxidase_sf"/>
</dbReference>
<reference evidence="9 10" key="1">
    <citation type="submission" date="2012-04" db="EMBL/GenBank/DDBJ databases">
        <title>The Genome Sequence of Saprolegnia declina VS20.</title>
        <authorList>
            <consortium name="The Broad Institute Genome Sequencing Platform"/>
            <person name="Russ C."/>
            <person name="Nusbaum C."/>
            <person name="Tyler B."/>
            <person name="van West P."/>
            <person name="Dieguez-Uribeondo J."/>
            <person name="de Bruijn I."/>
            <person name="Tripathy S."/>
            <person name="Jiang R."/>
            <person name="Young S.K."/>
            <person name="Zeng Q."/>
            <person name="Gargeya S."/>
            <person name="Fitzgerald M."/>
            <person name="Haas B."/>
            <person name="Abouelleil A."/>
            <person name="Alvarado L."/>
            <person name="Arachchi H.M."/>
            <person name="Berlin A."/>
            <person name="Chapman S.B."/>
            <person name="Goldberg J."/>
            <person name="Griggs A."/>
            <person name="Gujja S."/>
            <person name="Hansen M."/>
            <person name="Howarth C."/>
            <person name="Imamovic A."/>
            <person name="Larimer J."/>
            <person name="McCowen C."/>
            <person name="Montmayeur A."/>
            <person name="Murphy C."/>
            <person name="Neiman D."/>
            <person name="Pearson M."/>
            <person name="Priest M."/>
            <person name="Roberts A."/>
            <person name="Saif S."/>
            <person name="Shea T."/>
            <person name="Sisk P."/>
            <person name="Sykes S."/>
            <person name="Wortman J."/>
            <person name="Nusbaum C."/>
            <person name="Birren B."/>
        </authorList>
    </citation>
    <scope>NUCLEOTIDE SEQUENCE [LARGE SCALE GENOMIC DNA]</scope>
    <source>
        <strain evidence="9 10">VS20</strain>
    </source>
</reference>
<dbReference type="Pfam" id="PF00141">
    <property type="entry name" value="peroxidase"/>
    <property type="match status" value="1"/>
</dbReference>
<name>T0PPC2_SAPDV</name>
<dbReference type="GeneID" id="19955642"/>
<dbReference type="PRINTS" id="PR00459">
    <property type="entry name" value="ASPEROXIDASE"/>
</dbReference>